<dbReference type="RefSeq" id="WP_192754021.1">
    <property type="nucleotide sequence ID" value="NZ_BAABJL010000095.1"/>
</dbReference>
<accession>A0A927N207</accession>
<reference evidence="3" key="1">
    <citation type="submission" date="2020-10" db="EMBL/GenBank/DDBJ databases">
        <title>Sequencing the genomes of 1000 actinobacteria strains.</title>
        <authorList>
            <person name="Klenk H.-P."/>
        </authorList>
    </citation>
    <scope>NUCLEOTIDE SEQUENCE</scope>
    <source>
        <strain evidence="3">DSM 45354</strain>
    </source>
</reference>
<keyword evidence="1" id="KW-0175">Coiled coil</keyword>
<comment type="caution">
    <text evidence="3">The sequence shown here is derived from an EMBL/GenBank/DDBJ whole genome shotgun (WGS) entry which is preliminary data.</text>
</comment>
<dbReference type="PANTHER" id="PTHR41259:SF1">
    <property type="entry name" value="DOUBLE-STRAND BREAK REPAIR RAD50 ATPASE, PUTATIVE-RELATED"/>
    <property type="match status" value="1"/>
</dbReference>
<evidence type="ECO:0000313" key="4">
    <source>
        <dbReference type="Proteomes" id="UP000638648"/>
    </source>
</evidence>
<feature type="domain" description="YhaN AAA" evidence="2">
    <location>
        <begin position="1"/>
        <end position="57"/>
    </location>
</feature>
<dbReference type="SUPFAM" id="SSF52540">
    <property type="entry name" value="P-loop containing nucleoside triphosphate hydrolases"/>
    <property type="match status" value="1"/>
</dbReference>
<gene>
    <name evidence="3" type="ORF">HEB94_007537</name>
</gene>
<dbReference type="EMBL" id="JADBEM010000001">
    <property type="protein sequence ID" value="MBE1610689.1"/>
    <property type="molecule type" value="Genomic_DNA"/>
</dbReference>
<name>A0A927N207_9ACTN</name>
<feature type="coiled-coil region" evidence="1">
    <location>
        <begin position="610"/>
        <end position="637"/>
    </location>
</feature>
<dbReference type="InterPro" id="IPR038734">
    <property type="entry name" value="YhaN_AAA"/>
</dbReference>
<dbReference type="PANTHER" id="PTHR41259">
    <property type="entry name" value="DOUBLE-STRAND BREAK REPAIR RAD50 ATPASE, PUTATIVE-RELATED"/>
    <property type="match status" value="1"/>
</dbReference>
<proteinExistence type="predicted"/>
<feature type="coiled-coil region" evidence="1">
    <location>
        <begin position="200"/>
        <end position="258"/>
    </location>
</feature>
<sequence length="898" mass="96794">MRLHRLAMRDFRGVVERELTFDETGVTVVVGDNETGKSSLLEALALLFELPDDSKAAKLRSVQPVGRDVGSEVEAEVTLGETRVHYRKQWFRQRATELRTEPDGRTWTGREAHDEAVRLFREHVDQTLWTALVVGQEHALAVPAAGSVAAVLTALDEAAGGEVDHGASVPLVTAVETEYLRYFTRTGRPTGDYAEAVTRRDEQQARLEEATAGLAEVEQDVTRAERLGRDRGTLATRLAEQRLRVAELESRRHAADELIGQVERLRRDSELATQHLDAAGGERERRETLVGEVRQREEAATTALEAARRARLTLHTAEREWQAATTRLHAARQEHATQRAVVRSLDVHLTRLRDRSDLTELEARLAAVEDARSQEHQAAAALQRSPVDAVAVEAAEAAHLEVLAAQAALTAGSPTLVVRRLGPGEIEVAGEPLDGLTESAESPAEVVVERDTTVRVGDLVELTVRPGAGAAELAAACARAEHTESRLLAELGQADIAAVRRAGRARVEAERALAGARETLTRRLDGRTFEELIAERDVLAARVAGAVEPVSAAGDPAEDTAEDAAGDAMVEPPVPDTIEATRTALVRAQEEESAATQVSTDAETAEAAVRKEFEAAREEATETRVRAEQAVERCDDARTSLLLAREERADDTLAEAVRKAAAEAEGIATELAQAADAMSASGVDLLDERLIEATRLREQLAGQVEELQDELRLVEGRLEMAGAQGLASAVERANADLAHAQQHHDTLARRAAAASRLRDTLERHRAESRRRYAAPLRARIDALGRVVHGSSFGVALGDDLEVEARVIDGLRLPVSSLSTGAREQLATIVRLAIAGLTAVDGSGVPVVLDDALGWSDPARLEAMGALLARAGTTGQVILLTCAPDRYVGTVPGARVVRI</sequence>
<evidence type="ECO:0000256" key="1">
    <source>
        <dbReference type="SAM" id="Coils"/>
    </source>
</evidence>
<protein>
    <submittedName>
        <fullName evidence="3">Recombinational DNA repair ATPase RecF</fullName>
    </submittedName>
</protein>
<organism evidence="3 4">
    <name type="scientific">Actinopolymorpha pittospori</name>
    <dbReference type="NCBI Taxonomy" id="648752"/>
    <lineage>
        <taxon>Bacteria</taxon>
        <taxon>Bacillati</taxon>
        <taxon>Actinomycetota</taxon>
        <taxon>Actinomycetes</taxon>
        <taxon>Propionibacteriales</taxon>
        <taxon>Actinopolymorphaceae</taxon>
        <taxon>Actinopolymorpha</taxon>
    </lineage>
</organism>
<dbReference type="Proteomes" id="UP000638648">
    <property type="component" value="Unassembled WGS sequence"/>
</dbReference>
<evidence type="ECO:0000313" key="3">
    <source>
        <dbReference type="EMBL" id="MBE1610689.1"/>
    </source>
</evidence>
<dbReference type="Gene3D" id="3.40.50.300">
    <property type="entry name" value="P-loop containing nucleotide triphosphate hydrolases"/>
    <property type="match status" value="2"/>
</dbReference>
<dbReference type="Pfam" id="PF13514">
    <property type="entry name" value="AAA_27"/>
    <property type="match status" value="1"/>
</dbReference>
<dbReference type="InterPro" id="IPR027417">
    <property type="entry name" value="P-loop_NTPase"/>
</dbReference>
<evidence type="ECO:0000259" key="2">
    <source>
        <dbReference type="Pfam" id="PF13514"/>
    </source>
</evidence>
<feature type="coiled-coil region" evidence="1">
    <location>
        <begin position="690"/>
        <end position="750"/>
    </location>
</feature>
<keyword evidence="4" id="KW-1185">Reference proteome</keyword>
<dbReference type="AlphaFoldDB" id="A0A927N207"/>